<dbReference type="PANTHER" id="PTHR31204">
    <property type="entry name" value="SIGMA INTRACELLULAR RECEPTOR 2"/>
    <property type="match status" value="1"/>
</dbReference>
<name>A0A178WKZ2_ARATH</name>
<dbReference type="InterPro" id="IPR051987">
    <property type="entry name" value="Sigma-2_receptor-like"/>
</dbReference>
<feature type="domain" description="EXPERA" evidence="7">
    <location>
        <begin position="8"/>
        <end position="139"/>
    </location>
</feature>
<feature type="transmembrane region" description="Helical" evidence="6">
    <location>
        <begin position="61"/>
        <end position="84"/>
    </location>
</feature>
<feature type="transmembrane region" description="Helical" evidence="6">
    <location>
        <begin position="12"/>
        <end position="36"/>
    </location>
</feature>
<comment type="caution">
    <text evidence="8">The sequence shown here is derived from an EMBL/GenBank/DDBJ whole genome shotgun (WGS) entry which is preliminary data.</text>
</comment>
<dbReference type="Proteomes" id="UP000078284">
    <property type="component" value="Chromosome 1"/>
</dbReference>
<evidence type="ECO:0000313" key="8">
    <source>
        <dbReference type="EMBL" id="OAP17792.1"/>
    </source>
</evidence>
<sequence length="200" mass="22472">MGALGKLINISLFFFFALMAINVPLLNGQILFPGIYPKLLTDLKDWYSSEFNDYLFIEKPLFFVGLVWHEIIFLLPLSIVNIYAILTSKSWFGTTSLLYGASFLTSMAAILGDMIGSEKVTNKLLLAYLPFVGLAILAMLRGLVTCSTKKINCFSQEKACLRINQGNFSFENFTLSHGMNVQCENIIPSRNFVQVLTQQQ</sequence>
<dbReference type="AlphaFoldDB" id="A0A178WKZ2"/>
<evidence type="ECO:0000313" key="9">
    <source>
        <dbReference type="Proteomes" id="UP000078284"/>
    </source>
</evidence>
<dbReference type="InterPro" id="IPR033118">
    <property type="entry name" value="EXPERA"/>
</dbReference>
<evidence type="ECO:0000256" key="1">
    <source>
        <dbReference type="ARBA" id="ARBA00004141"/>
    </source>
</evidence>
<feature type="transmembrane region" description="Helical" evidence="6">
    <location>
        <begin position="124"/>
        <end position="144"/>
    </location>
</feature>
<proteinExistence type="predicted"/>
<dbReference type="PROSITE" id="PS51751">
    <property type="entry name" value="EXPERA"/>
    <property type="match status" value="1"/>
</dbReference>
<dbReference type="PANTHER" id="PTHR31204:SF1">
    <property type="entry name" value="SIGMA INTRACELLULAR RECEPTOR 2"/>
    <property type="match status" value="1"/>
</dbReference>
<evidence type="ECO:0000259" key="7">
    <source>
        <dbReference type="PROSITE" id="PS51751"/>
    </source>
</evidence>
<keyword evidence="3 5" id="KW-1133">Transmembrane helix</keyword>
<keyword evidence="4 5" id="KW-0472">Membrane</keyword>
<gene>
    <name evidence="8" type="ordered locus">AXX17_At1g04630</name>
</gene>
<reference evidence="9" key="1">
    <citation type="journal article" date="2016" name="Proc. Natl. Acad. Sci. U.S.A.">
        <title>Chromosome-level assembly of Arabidopsis thaliana Ler reveals the extent of translocation and inversion polymorphisms.</title>
        <authorList>
            <person name="Zapata L."/>
            <person name="Ding J."/>
            <person name="Willing E.M."/>
            <person name="Hartwig B."/>
            <person name="Bezdan D."/>
            <person name="Jiao W.B."/>
            <person name="Patel V."/>
            <person name="Velikkakam James G."/>
            <person name="Koornneef M."/>
            <person name="Ossowski S."/>
            <person name="Schneeberger K."/>
        </authorList>
    </citation>
    <scope>NUCLEOTIDE SEQUENCE [LARGE SCALE GENOMIC DNA]</scope>
    <source>
        <strain evidence="9">cv. Landsberg erecta</strain>
    </source>
</reference>
<comment type="subcellular location">
    <subcellularLocation>
        <location evidence="1">Membrane</location>
        <topology evidence="1">Multi-pass membrane protein</topology>
    </subcellularLocation>
</comment>
<feature type="transmembrane region" description="Helical" evidence="6">
    <location>
        <begin position="91"/>
        <end position="112"/>
    </location>
</feature>
<protein>
    <recommendedName>
        <fullName evidence="7">EXPERA domain-containing protein</fullName>
    </recommendedName>
</protein>
<keyword evidence="2 5" id="KW-0812">Transmembrane</keyword>
<organism evidence="8 9">
    <name type="scientific">Arabidopsis thaliana</name>
    <name type="common">Mouse-ear cress</name>
    <dbReference type="NCBI Taxonomy" id="3702"/>
    <lineage>
        <taxon>Eukaryota</taxon>
        <taxon>Viridiplantae</taxon>
        <taxon>Streptophyta</taxon>
        <taxon>Embryophyta</taxon>
        <taxon>Tracheophyta</taxon>
        <taxon>Spermatophyta</taxon>
        <taxon>Magnoliopsida</taxon>
        <taxon>eudicotyledons</taxon>
        <taxon>Gunneridae</taxon>
        <taxon>Pentapetalae</taxon>
        <taxon>rosids</taxon>
        <taxon>malvids</taxon>
        <taxon>Brassicales</taxon>
        <taxon>Brassicaceae</taxon>
        <taxon>Camelineae</taxon>
        <taxon>Arabidopsis</taxon>
    </lineage>
</organism>
<dbReference type="ExpressionAtlas" id="A0A178WKZ2">
    <property type="expression patterns" value="baseline and differential"/>
</dbReference>
<dbReference type="GO" id="GO:0016020">
    <property type="term" value="C:membrane"/>
    <property type="evidence" value="ECO:0007669"/>
    <property type="project" value="UniProtKB-SubCell"/>
</dbReference>
<evidence type="ECO:0000256" key="5">
    <source>
        <dbReference type="PROSITE-ProRule" id="PRU01087"/>
    </source>
</evidence>
<evidence type="ECO:0000256" key="6">
    <source>
        <dbReference type="SAM" id="Phobius"/>
    </source>
</evidence>
<evidence type="ECO:0000256" key="2">
    <source>
        <dbReference type="ARBA" id="ARBA00022692"/>
    </source>
</evidence>
<evidence type="ECO:0000256" key="3">
    <source>
        <dbReference type="ARBA" id="ARBA00022989"/>
    </source>
</evidence>
<dbReference type="EMBL" id="LUHQ01000001">
    <property type="protein sequence ID" value="OAP17792.1"/>
    <property type="molecule type" value="Genomic_DNA"/>
</dbReference>
<dbReference type="Pfam" id="PF05241">
    <property type="entry name" value="EBP"/>
    <property type="match status" value="1"/>
</dbReference>
<evidence type="ECO:0000256" key="4">
    <source>
        <dbReference type="ARBA" id="ARBA00023136"/>
    </source>
</evidence>
<accession>A0A178WKZ2</accession>